<evidence type="ECO:0000313" key="6">
    <source>
        <dbReference type="Proteomes" id="UP000426027"/>
    </source>
</evidence>
<feature type="domain" description="S-adenosyl-l-methionine hydroxide adenosyltransferase C-terminal" evidence="4">
    <location>
        <begin position="170"/>
        <end position="249"/>
    </location>
</feature>
<evidence type="ECO:0000256" key="2">
    <source>
        <dbReference type="ARBA" id="ARBA00024035"/>
    </source>
</evidence>
<name>A0A6I6GAG7_9BACT</name>
<proteinExistence type="inferred from homology"/>
<dbReference type="Proteomes" id="UP000426027">
    <property type="component" value="Chromosome"/>
</dbReference>
<gene>
    <name evidence="5" type="ORF">GLV81_11285</name>
</gene>
<sequence>MVPILTLTSDIGYKDYITGAIKGRLWQNNPAWQIADISHNITPFNYNEAAYFVRSAYPHFPMYSWHIVLVNLFHSPSPRCLIAFQNGHFFACADNGLLPMILDEGPYECIVLPIAPENIANSMAWMDAIGAAIQSVDNGTSLHLLGEEPEQIVTRSAVQPLLYDDYIESRIIFVDRFENVVVNVMKSDFDKVGRGRRFEISFKNDDRITKISEHYGSVPEGDKLAFFNTAGYLEIAVNKGNAAGLFGLQAFSGNAEEKFTNSRLFYQTVRIRFVD</sequence>
<dbReference type="InterPro" id="IPR046469">
    <property type="entry name" value="SAM_HAT_N"/>
</dbReference>
<evidence type="ECO:0008006" key="7">
    <source>
        <dbReference type="Google" id="ProtNLM"/>
    </source>
</evidence>
<dbReference type="AlphaFoldDB" id="A0A6I6GAG7"/>
<dbReference type="Pfam" id="PF01887">
    <property type="entry name" value="SAM_HAT_N"/>
    <property type="match status" value="1"/>
</dbReference>
<keyword evidence="6" id="KW-1185">Reference proteome</keyword>
<dbReference type="SUPFAM" id="SSF101852">
    <property type="entry name" value="Bacterial fluorinating enzyme, C-terminal domain"/>
    <property type="match status" value="1"/>
</dbReference>
<evidence type="ECO:0000259" key="4">
    <source>
        <dbReference type="Pfam" id="PF20257"/>
    </source>
</evidence>
<dbReference type="PIRSF" id="PIRSF006779">
    <property type="entry name" value="UCP006779"/>
    <property type="match status" value="1"/>
</dbReference>
<dbReference type="EMBL" id="CP046566">
    <property type="protein sequence ID" value="QGW28603.1"/>
    <property type="molecule type" value="Genomic_DNA"/>
</dbReference>
<dbReference type="PANTHER" id="PTHR35092">
    <property type="entry name" value="CHLORINASE MJ1651"/>
    <property type="match status" value="1"/>
</dbReference>
<dbReference type="PANTHER" id="PTHR35092:SF1">
    <property type="entry name" value="CHLORINASE MJ1651"/>
    <property type="match status" value="1"/>
</dbReference>
<keyword evidence="1" id="KW-0949">S-adenosyl-L-methionine</keyword>
<feature type="domain" description="S-adenosyl-l-methionine hydroxide adenosyltransferase N-terminal" evidence="3">
    <location>
        <begin position="5"/>
        <end position="145"/>
    </location>
</feature>
<reference evidence="5 6" key="1">
    <citation type="submission" date="2019-11" db="EMBL/GenBank/DDBJ databases">
        <authorList>
            <person name="Im W.T."/>
        </authorList>
    </citation>
    <scope>NUCLEOTIDE SEQUENCE [LARGE SCALE GENOMIC DNA]</scope>
    <source>
        <strain evidence="5 6">SB-02</strain>
    </source>
</reference>
<dbReference type="InterPro" id="IPR002747">
    <property type="entry name" value="SAM_OH_AdoTrfase"/>
</dbReference>
<accession>A0A6I6GAG7</accession>
<dbReference type="InterPro" id="IPR023227">
    <property type="entry name" value="SAM_OH_AdoTrfase_C_sf"/>
</dbReference>
<protein>
    <recommendedName>
        <fullName evidence="7">SAM-dependent chlorinase/fluorinase</fullName>
    </recommendedName>
</protein>
<organism evidence="5 6">
    <name type="scientific">Phnomibacter ginsenosidimutans</name>
    <dbReference type="NCBI Taxonomy" id="2676868"/>
    <lineage>
        <taxon>Bacteria</taxon>
        <taxon>Pseudomonadati</taxon>
        <taxon>Bacteroidota</taxon>
        <taxon>Chitinophagia</taxon>
        <taxon>Chitinophagales</taxon>
        <taxon>Chitinophagaceae</taxon>
        <taxon>Phnomibacter</taxon>
    </lineage>
</organism>
<evidence type="ECO:0000256" key="1">
    <source>
        <dbReference type="ARBA" id="ARBA00022691"/>
    </source>
</evidence>
<comment type="similarity">
    <text evidence="2">Belongs to the SAM hydrolase / SAM-dependent halogenase family.</text>
</comment>
<dbReference type="InterPro" id="IPR046470">
    <property type="entry name" value="SAM_HAT_C"/>
</dbReference>
<dbReference type="InterPro" id="IPR023228">
    <property type="entry name" value="SAM_OH_AdoTrfase_N_sf"/>
</dbReference>
<dbReference type="Pfam" id="PF20257">
    <property type="entry name" value="SAM_HAT_C"/>
    <property type="match status" value="1"/>
</dbReference>
<dbReference type="Gene3D" id="2.40.30.90">
    <property type="entry name" value="Bacterial fluorinating enzyme like"/>
    <property type="match status" value="1"/>
</dbReference>
<dbReference type="Gene3D" id="3.40.50.10790">
    <property type="entry name" value="S-adenosyl-l-methionine hydroxide adenosyltransferase, N-terminal"/>
    <property type="match status" value="1"/>
</dbReference>
<dbReference type="KEGG" id="fls:GLV81_11285"/>
<evidence type="ECO:0000313" key="5">
    <source>
        <dbReference type="EMBL" id="QGW28603.1"/>
    </source>
</evidence>
<evidence type="ECO:0000259" key="3">
    <source>
        <dbReference type="Pfam" id="PF01887"/>
    </source>
</evidence>
<dbReference type="SUPFAM" id="SSF102522">
    <property type="entry name" value="Bacterial fluorinating enzyme, N-terminal domain"/>
    <property type="match status" value="1"/>
</dbReference>